<evidence type="ECO:0000313" key="2">
    <source>
        <dbReference type="Proteomes" id="UP000193240"/>
    </source>
</evidence>
<accession>A0A1Y2MFQ3</accession>
<gene>
    <name evidence="1" type="ORF">B5807_00092</name>
</gene>
<dbReference type="AlphaFoldDB" id="A0A1Y2MFQ3"/>
<evidence type="ECO:0000313" key="1">
    <source>
        <dbReference type="EMBL" id="OSS54966.1"/>
    </source>
</evidence>
<reference evidence="1 2" key="1">
    <citation type="journal article" date="2017" name="Genome Announc.">
        <title>Genome sequence of the saprophytic ascomycete Epicoccum nigrum ICMP 19927 strain isolated from New Zealand.</title>
        <authorList>
            <person name="Fokin M."/>
            <person name="Fleetwood D."/>
            <person name="Weir B.S."/>
            <person name="Villas-Boas S.G."/>
        </authorList>
    </citation>
    <scope>NUCLEOTIDE SEQUENCE [LARGE SCALE GENOMIC DNA]</scope>
    <source>
        <strain evidence="1 2">ICMP 19927</strain>
    </source>
</reference>
<keyword evidence="2" id="KW-1185">Reference proteome</keyword>
<name>A0A1Y2MFQ3_EPING</name>
<sequence length="122" mass="13871">MWHQQPAVARKSRVPYACRSFLGCSVNIEGTHTIEAGVVHDSNSTKRFEACSSDHQAAMAPSEDDPRARTRLSRDIDMRVHSMLCRENRGLINMHVEKRDAPRTPKSSTFIDWRVTTTILHP</sequence>
<dbReference type="Proteomes" id="UP000193240">
    <property type="component" value="Unassembled WGS sequence"/>
</dbReference>
<proteinExistence type="predicted"/>
<organism evidence="1 2">
    <name type="scientific">Epicoccum nigrum</name>
    <name type="common">Soil fungus</name>
    <name type="synonym">Epicoccum purpurascens</name>
    <dbReference type="NCBI Taxonomy" id="105696"/>
    <lineage>
        <taxon>Eukaryota</taxon>
        <taxon>Fungi</taxon>
        <taxon>Dikarya</taxon>
        <taxon>Ascomycota</taxon>
        <taxon>Pezizomycotina</taxon>
        <taxon>Dothideomycetes</taxon>
        <taxon>Pleosporomycetidae</taxon>
        <taxon>Pleosporales</taxon>
        <taxon>Pleosporineae</taxon>
        <taxon>Didymellaceae</taxon>
        <taxon>Epicoccum</taxon>
    </lineage>
</organism>
<dbReference type="InParanoid" id="A0A1Y2MFQ3"/>
<protein>
    <submittedName>
        <fullName evidence="1">Uncharacterized protein</fullName>
    </submittedName>
</protein>
<dbReference type="EMBL" id="KZ107838">
    <property type="protein sequence ID" value="OSS54966.1"/>
    <property type="molecule type" value="Genomic_DNA"/>
</dbReference>